<dbReference type="PIRSF" id="PIRSF000401">
    <property type="entry name" value="RPL11_MTase"/>
    <property type="match status" value="1"/>
</dbReference>
<dbReference type="InterPro" id="IPR004498">
    <property type="entry name" value="Ribosomal_PrmA_MeTrfase"/>
</dbReference>
<dbReference type="AlphaFoldDB" id="A0A1E5L873"/>
<dbReference type="SUPFAM" id="SSF53335">
    <property type="entry name" value="S-adenosyl-L-methionine-dependent methyltransferases"/>
    <property type="match status" value="1"/>
</dbReference>
<accession>A0A1E5L873</accession>
<comment type="subcellular location">
    <subcellularLocation>
        <location evidence="6">Cytoplasm</location>
    </subcellularLocation>
</comment>
<dbReference type="PANTHER" id="PTHR43648:SF1">
    <property type="entry name" value="ELECTRON TRANSFER FLAVOPROTEIN BETA SUBUNIT LYSINE METHYLTRANSFERASE"/>
    <property type="match status" value="1"/>
</dbReference>
<dbReference type="GO" id="GO:0005737">
    <property type="term" value="C:cytoplasm"/>
    <property type="evidence" value="ECO:0007669"/>
    <property type="project" value="UniProtKB-SubCell"/>
</dbReference>
<dbReference type="HAMAP" id="MF_00735">
    <property type="entry name" value="Methyltr_PrmA"/>
    <property type="match status" value="1"/>
</dbReference>
<dbReference type="NCBIfam" id="TIGR00406">
    <property type="entry name" value="prmA"/>
    <property type="match status" value="1"/>
</dbReference>
<dbReference type="STRING" id="1390249.BHU72_11420"/>
<gene>
    <name evidence="6" type="primary">prmA</name>
    <name evidence="8" type="ORF">BHU72_11420</name>
</gene>
<proteinExistence type="inferred from homology"/>
<evidence type="ECO:0000256" key="2">
    <source>
        <dbReference type="ARBA" id="ARBA00022490"/>
    </source>
</evidence>
<feature type="binding site" evidence="6">
    <location>
        <position position="249"/>
    </location>
    <ligand>
        <name>S-adenosyl-L-methionine</name>
        <dbReference type="ChEBI" id="CHEBI:59789"/>
    </ligand>
</feature>
<dbReference type="PANTHER" id="PTHR43648">
    <property type="entry name" value="ELECTRON TRANSFER FLAVOPROTEIN BETA SUBUNIT LYSINE METHYLTRANSFERASE"/>
    <property type="match status" value="1"/>
</dbReference>
<dbReference type="GO" id="GO:0016279">
    <property type="term" value="F:protein-lysine N-methyltransferase activity"/>
    <property type="evidence" value="ECO:0007669"/>
    <property type="project" value="RHEA"/>
</dbReference>
<evidence type="ECO:0000313" key="8">
    <source>
        <dbReference type="EMBL" id="OEH86143.1"/>
    </source>
</evidence>
<feature type="binding site" evidence="6">
    <location>
        <position position="206"/>
    </location>
    <ligand>
        <name>S-adenosyl-L-methionine</name>
        <dbReference type="ChEBI" id="CHEBI:59789"/>
    </ligand>
</feature>
<dbReference type="GO" id="GO:0032259">
    <property type="term" value="P:methylation"/>
    <property type="evidence" value="ECO:0007669"/>
    <property type="project" value="UniProtKB-KW"/>
</dbReference>
<dbReference type="EC" id="2.1.1.-" evidence="6"/>
<dbReference type="CDD" id="cd02440">
    <property type="entry name" value="AdoMet_MTases"/>
    <property type="match status" value="1"/>
</dbReference>
<reference evidence="8 9" key="1">
    <citation type="submission" date="2016-09" db="EMBL/GenBank/DDBJ databases">
        <title>Desulfuribacillus arsenicus sp. nov., an obligately anaerobic, dissimilatory arsenic- and antimonate-reducing bacterium isolated from anoxic sediments.</title>
        <authorList>
            <person name="Abin C.A."/>
            <person name="Hollibaugh J.T."/>
        </authorList>
    </citation>
    <scope>NUCLEOTIDE SEQUENCE [LARGE SCALE GENOMIC DNA]</scope>
    <source>
        <strain evidence="8 9">MLFW-2</strain>
    </source>
</reference>
<keyword evidence="4 6" id="KW-0808">Transferase</keyword>
<evidence type="ECO:0000256" key="6">
    <source>
        <dbReference type="HAMAP-Rule" id="MF_00735"/>
    </source>
</evidence>
<name>A0A1E5L873_9FIRM</name>
<dbReference type="Gene3D" id="3.40.50.150">
    <property type="entry name" value="Vaccinia Virus protein VP39"/>
    <property type="match status" value="1"/>
</dbReference>
<feature type="binding site" evidence="6">
    <location>
        <position position="184"/>
    </location>
    <ligand>
        <name>S-adenosyl-L-methionine</name>
        <dbReference type="ChEBI" id="CHEBI:59789"/>
    </ligand>
</feature>
<sequence>MTNLWSEICIHTNHEAVDAITNLLHELGAGGVVIEDSLLLNKDWDTSLGEMYHLSPDDFPTEGVNVKAYLPVNSFLVETIEQIRESLNNFNQYDIDISPGTLTVAEMNEEDWASSWKQYYKPVAITDRITITPSWESYEKREDELVIELDPGMAFGTGTHPTTRLCITALEKYMKVNDFVYDVGCGSGVLSIVAAKLGASNVLAFDLDELAVQITKANAEVNQVQDIVQAKQNNLLDGIEKPANIIVANIIAEIIVRFAPDIPKLLTSDGFFIASGIISLKEQEVVDALQSVGLEIIETIYEGDWLSIVAKQSSV</sequence>
<dbReference type="RefSeq" id="WP_069701372.1">
    <property type="nucleotide sequence ID" value="NZ_MJAT01000006.1"/>
</dbReference>
<dbReference type="InterPro" id="IPR050078">
    <property type="entry name" value="Ribosomal_L11_MeTrfase_PrmA"/>
</dbReference>
<dbReference type="InterPro" id="IPR029063">
    <property type="entry name" value="SAM-dependent_MTases_sf"/>
</dbReference>
<keyword evidence="2 6" id="KW-0963">Cytoplasm</keyword>
<comment type="function">
    <text evidence="6">Methylates ribosomal protein L11.</text>
</comment>
<keyword evidence="3 6" id="KW-0489">Methyltransferase</keyword>
<feature type="binding site" evidence="6">
    <location>
        <position position="163"/>
    </location>
    <ligand>
        <name>S-adenosyl-L-methionine</name>
        <dbReference type="ChEBI" id="CHEBI:59789"/>
    </ligand>
</feature>
<evidence type="ECO:0000256" key="4">
    <source>
        <dbReference type="ARBA" id="ARBA00022679"/>
    </source>
</evidence>
<keyword evidence="9" id="KW-1185">Reference proteome</keyword>
<evidence type="ECO:0000256" key="1">
    <source>
        <dbReference type="ARBA" id="ARBA00009741"/>
    </source>
</evidence>
<feature type="coiled-coil region" evidence="7">
    <location>
        <begin position="207"/>
        <end position="234"/>
    </location>
</feature>
<dbReference type="EMBL" id="MJAT01000006">
    <property type="protein sequence ID" value="OEH86143.1"/>
    <property type="molecule type" value="Genomic_DNA"/>
</dbReference>
<evidence type="ECO:0000256" key="7">
    <source>
        <dbReference type="SAM" id="Coils"/>
    </source>
</evidence>
<comment type="catalytic activity">
    <reaction evidence="6">
        <text>L-lysyl-[protein] + 3 S-adenosyl-L-methionine = N(6),N(6),N(6)-trimethyl-L-lysyl-[protein] + 3 S-adenosyl-L-homocysteine + 3 H(+)</text>
        <dbReference type="Rhea" id="RHEA:54192"/>
        <dbReference type="Rhea" id="RHEA-COMP:9752"/>
        <dbReference type="Rhea" id="RHEA-COMP:13826"/>
        <dbReference type="ChEBI" id="CHEBI:15378"/>
        <dbReference type="ChEBI" id="CHEBI:29969"/>
        <dbReference type="ChEBI" id="CHEBI:57856"/>
        <dbReference type="ChEBI" id="CHEBI:59789"/>
        <dbReference type="ChEBI" id="CHEBI:61961"/>
    </reaction>
</comment>
<keyword evidence="8" id="KW-0687">Ribonucleoprotein</keyword>
<dbReference type="OrthoDB" id="9785995at2"/>
<evidence type="ECO:0000256" key="3">
    <source>
        <dbReference type="ARBA" id="ARBA00022603"/>
    </source>
</evidence>
<dbReference type="Pfam" id="PF06325">
    <property type="entry name" value="PrmA"/>
    <property type="match status" value="1"/>
</dbReference>
<keyword evidence="8" id="KW-0689">Ribosomal protein</keyword>
<comment type="similarity">
    <text evidence="1 6">Belongs to the methyltransferase superfamily. PrmA family.</text>
</comment>
<evidence type="ECO:0000313" key="9">
    <source>
        <dbReference type="Proteomes" id="UP000095255"/>
    </source>
</evidence>
<evidence type="ECO:0000256" key="5">
    <source>
        <dbReference type="ARBA" id="ARBA00022691"/>
    </source>
</evidence>
<comment type="caution">
    <text evidence="8">The sequence shown here is derived from an EMBL/GenBank/DDBJ whole genome shotgun (WGS) entry which is preliminary data.</text>
</comment>
<dbReference type="Proteomes" id="UP000095255">
    <property type="component" value="Unassembled WGS sequence"/>
</dbReference>
<organism evidence="8 9">
    <name type="scientific">Desulfuribacillus stibiiarsenatis</name>
    <dbReference type="NCBI Taxonomy" id="1390249"/>
    <lineage>
        <taxon>Bacteria</taxon>
        <taxon>Bacillati</taxon>
        <taxon>Bacillota</taxon>
        <taxon>Desulfuribacillia</taxon>
        <taxon>Desulfuribacillales</taxon>
        <taxon>Desulfuribacillaceae</taxon>
        <taxon>Desulfuribacillus</taxon>
    </lineage>
</organism>
<keyword evidence="7" id="KW-0175">Coiled coil</keyword>
<dbReference type="GO" id="GO:0005840">
    <property type="term" value="C:ribosome"/>
    <property type="evidence" value="ECO:0007669"/>
    <property type="project" value="UniProtKB-KW"/>
</dbReference>
<protein>
    <recommendedName>
        <fullName evidence="6">Ribosomal protein L11 methyltransferase</fullName>
        <shortName evidence="6">L11 Mtase</shortName>
        <ecNumber evidence="6">2.1.1.-</ecNumber>
    </recommendedName>
</protein>
<keyword evidence="5 6" id="KW-0949">S-adenosyl-L-methionine</keyword>